<feature type="compositionally biased region" description="Low complexity" evidence="1">
    <location>
        <begin position="469"/>
        <end position="484"/>
    </location>
</feature>
<dbReference type="PANTHER" id="PTHR43422:SF3">
    <property type="entry name" value="THIAMINE THIAZOLE SYNTHASE"/>
    <property type="match status" value="1"/>
</dbReference>
<evidence type="ECO:0000313" key="3">
    <source>
        <dbReference type="Proteomes" id="UP000419138"/>
    </source>
</evidence>
<organism evidence="2 3">
    <name type="scientific">Streptomyces jumonjinensis</name>
    <dbReference type="NCBI Taxonomy" id="1945"/>
    <lineage>
        <taxon>Bacteria</taxon>
        <taxon>Bacillati</taxon>
        <taxon>Actinomycetota</taxon>
        <taxon>Actinomycetes</taxon>
        <taxon>Kitasatosporales</taxon>
        <taxon>Streptomycetaceae</taxon>
        <taxon>Streptomyces</taxon>
    </lineage>
</organism>
<accession>A0A646KA10</accession>
<dbReference type="SUPFAM" id="SSF51905">
    <property type="entry name" value="FAD/NAD(P)-binding domain"/>
    <property type="match status" value="1"/>
</dbReference>
<dbReference type="RefSeq" id="WP_153520492.1">
    <property type="nucleotide sequence ID" value="NZ_JBEPDZ010000012.1"/>
</dbReference>
<dbReference type="PANTHER" id="PTHR43422">
    <property type="entry name" value="THIAMINE THIAZOLE SYNTHASE"/>
    <property type="match status" value="1"/>
</dbReference>
<dbReference type="OrthoDB" id="9790035at2"/>
<keyword evidence="3" id="KW-1185">Reference proteome</keyword>
<dbReference type="InterPro" id="IPR036188">
    <property type="entry name" value="FAD/NAD-bd_sf"/>
</dbReference>
<dbReference type="Gene3D" id="3.50.50.60">
    <property type="entry name" value="FAD/NAD(P)-binding domain"/>
    <property type="match status" value="1"/>
</dbReference>
<feature type="region of interest" description="Disordered" evidence="1">
    <location>
        <begin position="454"/>
        <end position="484"/>
    </location>
</feature>
<name>A0A646KA10_STRJU</name>
<sequence length="484" mass="51742">MTDQRAARAGAHGRRAVVIGGGLAGMLAAAALRGLVDEICVVERDELPGGPAPRRGLPQAGHVHLMWSGGVRAVESLLPGITARWLAAGARRIPVPTGMVGLSAQGWFRRWRHETHFLIACSRDLLDAVVRDQVLADRGVRVLQRTRVEGLVGTAAAVTGVRVRDGDGVERVLAADFVVDASGRGSRTPRFLQELGVGTVTGRTVDIGLVYASRIFRAPEGAGEFPVVNVQADPRSGRPGQGATILPIEHGRWLVTASGTRGGEPSGRAEEFEGFTRRLRHPLVGELISRLEPLGGVTVIRSTSNRRQYFERVADWPERFVVIGDAAGTFNPAYGHGMSVAAQSAAALREHVSADGVLAPRLARRVQRSVARRVSVAWDLAIGQDVFYPGVRGGAPSRKDRVLARYVDRLLKTSTGSFLVTKEFTEVTSLQMPLNTLVRPKVLLAAALGPHHPPLGGPPLTQGELAVLAAPAPRPQAQRPPAER</sequence>
<evidence type="ECO:0000313" key="2">
    <source>
        <dbReference type="EMBL" id="MQS98716.1"/>
    </source>
</evidence>
<reference evidence="2 3" key="1">
    <citation type="submission" date="2019-05" db="EMBL/GenBank/DDBJ databases">
        <title>Comparative genomics and metabolomics analyses of clavulanic acid producing Streptomyces species provides insight into specialized metabolism and evolution of beta-lactam biosynthetic gene clusters.</title>
        <authorList>
            <person name="Moore M.A."/>
            <person name="Cruz-Morales P."/>
            <person name="Barona Gomez F."/>
            <person name="Kapil T."/>
        </authorList>
    </citation>
    <scope>NUCLEOTIDE SEQUENCE [LARGE SCALE GENOMIC DNA]</scope>
    <source>
        <strain evidence="2 3">NRRL 5741</strain>
    </source>
</reference>
<comment type="caution">
    <text evidence="2">The sequence shown here is derived from an EMBL/GenBank/DDBJ whole genome shotgun (WGS) entry which is preliminary data.</text>
</comment>
<dbReference type="EMBL" id="VCLA01000003">
    <property type="protein sequence ID" value="MQS98716.1"/>
    <property type="molecule type" value="Genomic_DNA"/>
</dbReference>
<gene>
    <name evidence="2" type="ORF">FF041_00415</name>
</gene>
<proteinExistence type="predicted"/>
<dbReference type="AlphaFoldDB" id="A0A646KA10"/>
<evidence type="ECO:0000256" key="1">
    <source>
        <dbReference type="SAM" id="MobiDB-lite"/>
    </source>
</evidence>
<dbReference type="PRINTS" id="PR00420">
    <property type="entry name" value="RNGMNOXGNASE"/>
</dbReference>
<dbReference type="Proteomes" id="UP000419138">
    <property type="component" value="Unassembled WGS sequence"/>
</dbReference>
<protein>
    <submittedName>
        <fullName evidence="2">FAD-dependent oxidoreductase</fullName>
    </submittedName>
</protein>
<dbReference type="Pfam" id="PF12831">
    <property type="entry name" value="FAD_oxidored"/>
    <property type="match status" value="1"/>
</dbReference>